<evidence type="ECO:0000313" key="2">
    <source>
        <dbReference type="Proteomes" id="UP000831156"/>
    </source>
</evidence>
<proteinExistence type="predicted"/>
<reference evidence="1" key="1">
    <citation type="submission" date="2016-09" db="EMBL/GenBank/DDBJ databases">
        <authorList>
            <consortium name="Pathogen Informatics"/>
            <person name="Sun Q."/>
            <person name="Inoue M."/>
        </authorList>
    </citation>
    <scope>NUCLEOTIDE SEQUENCE</scope>
</reference>
<name>A0ABY1UVK9_9APIC</name>
<evidence type="ECO:0000313" key="1">
    <source>
        <dbReference type="EMBL" id="SOV20432.1"/>
    </source>
</evidence>
<organism evidence="1 2">
    <name type="scientific">Plasmodium gaboni</name>
    <dbReference type="NCBI Taxonomy" id="647221"/>
    <lineage>
        <taxon>Eukaryota</taxon>
        <taxon>Sar</taxon>
        <taxon>Alveolata</taxon>
        <taxon>Apicomplexa</taxon>
        <taxon>Aconoidasida</taxon>
        <taxon>Haemosporida</taxon>
        <taxon>Plasmodiidae</taxon>
        <taxon>Plasmodium</taxon>
        <taxon>Plasmodium (Laverania)</taxon>
    </lineage>
</organism>
<gene>
    <name evidence="1" type="ORF">PGABG01_0023600</name>
</gene>
<protein>
    <submittedName>
        <fullName evidence="1">Uncharacterized protein</fullName>
    </submittedName>
</protein>
<dbReference type="Proteomes" id="UP000831156">
    <property type="component" value="Unassembled WGS sequence"/>
</dbReference>
<accession>A0ABY1UVK9</accession>
<keyword evidence="2" id="KW-1185">Reference proteome</keyword>
<comment type="caution">
    <text evidence="1">The sequence shown here is derived from an EMBL/GenBank/DDBJ whole genome shotgun (WGS) entry which is preliminary data.</text>
</comment>
<dbReference type="EMBL" id="FMKD01000062">
    <property type="protein sequence ID" value="SOV20432.1"/>
    <property type="molecule type" value="Genomic_DNA"/>
</dbReference>
<sequence>MSTTDELNLLIQNLQKCNNANECINFDLASTIQGFLNCLDKNVLENIDKGLGENEYEKEVVDSFTSAAIFVENCVKIFSQKIEHLHNFST</sequence>